<gene>
    <name evidence="2" type="ORF">EJV47_01865</name>
</gene>
<protein>
    <recommendedName>
        <fullName evidence="4">Outer membrane protein beta-barrel domain-containing protein</fullName>
    </recommendedName>
</protein>
<dbReference type="AlphaFoldDB" id="A0A3S0JHC3"/>
<name>A0A3S0JHC3_9BACT</name>
<evidence type="ECO:0000313" key="3">
    <source>
        <dbReference type="Proteomes" id="UP000282184"/>
    </source>
</evidence>
<dbReference type="EMBL" id="RXOF01000001">
    <property type="protein sequence ID" value="RTQ53511.1"/>
    <property type="molecule type" value="Genomic_DNA"/>
</dbReference>
<comment type="caution">
    <text evidence="2">The sequence shown here is derived from an EMBL/GenBank/DDBJ whole genome shotgun (WGS) entry which is preliminary data.</text>
</comment>
<dbReference type="Proteomes" id="UP000282184">
    <property type="component" value="Unassembled WGS sequence"/>
</dbReference>
<keyword evidence="1" id="KW-0732">Signal</keyword>
<proteinExistence type="predicted"/>
<evidence type="ECO:0000256" key="1">
    <source>
        <dbReference type="SAM" id="SignalP"/>
    </source>
</evidence>
<organism evidence="2 3">
    <name type="scientific">Hymenobacter gummosus</name>
    <dbReference type="NCBI Taxonomy" id="1776032"/>
    <lineage>
        <taxon>Bacteria</taxon>
        <taxon>Pseudomonadati</taxon>
        <taxon>Bacteroidota</taxon>
        <taxon>Cytophagia</taxon>
        <taxon>Cytophagales</taxon>
        <taxon>Hymenobacteraceae</taxon>
        <taxon>Hymenobacter</taxon>
    </lineage>
</organism>
<keyword evidence="3" id="KW-1185">Reference proteome</keyword>
<evidence type="ECO:0008006" key="4">
    <source>
        <dbReference type="Google" id="ProtNLM"/>
    </source>
</evidence>
<dbReference type="RefSeq" id="WP_126691437.1">
    <property type="nucleotide sequence ID" value="NZ_RXOF01000001.1"/>
</dbReference>
<accession>A0A3S0JHC3</accession>
<sequence length="249" mass="27187">MPVRIITVFATAALLSSCAAVVPHTLQTPLVQQRGETELSANIGLHGTDVQAAHALTNRLTLTASGHQRIRPKHGHWAYTGEAGAGYGWSRVRHQWAIYGGLGYGAGYVFETGGLEDDGPATHHRVRYGYGYLQPTFRFTPSRNFGLGIALKVAAFDLLRWRASTYRLVYDPNDPTFTGTNTTTVERPGFGGLTLQPGYNLAIGLTPHLQLLVSQSFFLPLEEDRLPPLMYVATGLGLQCYFGGRPKAE</sequence>
<dbReference type="PROSITE" id="PS51257">
    <property type="entry name" value="PROKAR_LIPOPROTEIN"/>
    <property type="match status" value="1"/>
</dbReference>
<dbReference type="OrthoDB" id="883686at2"/>
<evidence type="ECO:0000313" key="2">
    <source>
        <dbReference type="EMBL" id="RTQ53511.1"/>
    </source>
</evidence>
<feature type="signal peptide" evidence="1">
    <location>
        <begin position="1"/>
        <end position="19"/>
    </location>
</feature>
<feature type="chain" id="PRO_5018640177" description="Outer membrane protein beta-barrel domain-containing protein" evidence="1">
    <location>
        <begin position="20"/>
        <end position="249"/>
    </location>
</feature>
<reference evidence="2 3" key="1">
    <citation type="submission" date="2018-12" db="EMBL/GenBank/DDBJ databases">
        <title>Hymenobacter gummosus sp. nov., isolated from a spring.</title>
        <authorList>
            <person name="Nie L."/>
        </authorList>
    </citation>
    <scope>NUCLEOTIDE SEQUENCE [LARGE SCALE GENOMIC DNA]</scope>
    <source>
        <strain evidence="2 3">KCTC 52166</strain>
    </source>
</reference>